<dbReference type="RefSeq" id="WP_073044838.1">
    <property type="nucleotide sequence ID" value="NZ_FRCJ01000003.1"/>
</dbReference>
<dbReference type="PANTHER" id="PTHR34985:SF1">
    <property type="entry name" value="SLR0554 PROTEIN"/>
    <property type="match status" value="1"/>
</dbReference>
<dbReference type="PROSITE" id="PS00018">
    <property type="entry name" value="EF_HAND_1"/>
    <property type="match status" value="1"/>
</dbReference>
<dbReference type="SUPFAM" id="SSF52540">
    <property type="entry name" value="P-loop containing nucleoside triphosphate hydrolases"/>
    <property type="match status" value="1"/>
</dbReference>
<evidence type="ECO:0000259" key="1">
    <source>
        <dbReference type="Pfam" id="PF05272"/>
    </source>
</evidence>
<feature type="domain" description="Virulence-associated protein E-like" evidence="1">
    <location>
        <begin position="392"/>
        <end position="608"/>
    </location>
</feature>
<evidence type="ECO:0000313" key="3">
    <source>
        <dbReference type="EMBL" id="SHM42213.1"/>
    </source>
</evidence>
<protein>
    <recommendedName>
        <fullName evidence="5">Virulence-associated protein E</fullName>
    </recommendedName>
</protein>
<feature type="domain" description="BT4734-like N-terminal" evidence="2">
    <location>
        <begin position="48"/>
        <end position="177"/>
    </location>
</feature>
<dbReference type="EMBL" id="FRCJ01000003">
    <property type="protein sequence ID" value="SHM42213.1"/>
    <property type="molecule type" value="Genomic_DNA"/>
</dbReference>
<gene>
    <name evidence="3" type="ORF">SAMN04488494_1938</name>
</gene>
<dbReference type="InterPro" id="IPR007936">
    <property type="entry name" value="VapE-like_dom"/>
</dbReference>
<dbReference type="Pfam" id="PF08800">
    <property type="entry name" value="BT4734-like_N"/>
    <property type="match status" value="1"/>
</dbReference>
<evidence type="ECO:0000259" key="2">
    <source>
        <dbReference type="Pfam" id="PF08800"/>
    </source>
</evidence>
<proteinExistence type="predicted"/>
<reference evidence="3 4" key="1">
    <citation type="submission" date="2016-11" db="EMBL/GenBank/DDBJ databases">
        <authorList>
            <person name="Jaros S."/>
            <person name="Januszkiewicz K."/>
            <person name="Wedrychowicz H."/>
        </authorList>
    </citation>
    <scope>NUCLEOTIDE SEQUENCE [LARGE SCALE GENOMIC DNA]</scope>
    <source>
        <strain evidence="3 4">BPI-34</strain>
    </source>
</reference>
<dbReference type="Pfam" id="PF05272">
    <property type="entry name" value="VapE-like_dom"/>
    <property type="match status" value="1"/>
</dbReference>
<dbReference type="OrthoDB" id="9801888at2"/>
<accession>A0A1M7INM1</accession>
<evidence type="ECO:0008006" key="5">
    <source>
        <dbReference type="Google" id="ProtNLM"/>
    </source>
</evidence>
<organism evidence="3 4">
    <name type="scientific">Xylanibacter ruminicola</name>
    <name type="common">Prevotella ruminicola</name>
    <dbReference type="NCBI Taxonomy" id="839"/>
    <lineage>
        <taxon>Bacteria</taxon>
        <taxon>Pseudomonadati</taxon>
        <taxon>Bacteroidota</taxon>
        <taxon>Bacteroidia</taxon>
        <taxon>Bacteroidales</taxon>
        <taxon>Prevotellaceae</taxon>
        <taxon>Xylanibacter</taxon>
    </lineage>
</organism>
<dbReference type="InterPro" id="IPR018247">
    <property type="entry name" value="EF_Hand_1_Ca_BS"/>
</dbReference>
<dbReference type="InterPro" id="IPR027417">
    <property type="entry name" value="P-loop_NTPase"/>
</dbReference>
<evidence type="ECO:0000313" key="4">
    <source>
        <dbReference type="Proteomes" id="UP000184280"/>
    </source>
</evidence>
<sequence>MSTTKVTLINKRDGKERYTRHLMSDAVEMIRTGKLKSGKLIDELTERPAICFSSMLMTKAGRQWTDVYNGCVLLEINNLPDRKTAEDIRNEASYIPYTMMAFIGADGRSVKIVCQAEERDMWQNPDGYDLKEVEQFHRNAYAKFHYIYSTQLAVRVDNIPPSLHSSCVLSHDPGIFYDPDAVAILVSPFENTTERLSKTAKLDEQASNNNKVIPGLSTEASMRHEYQACKADALETCRLDSKEEFVAHCLEVLAYNCHESGIDEAFAVKMTLYDNRLNEDATYVQTVFDSQYSKTLKAAWPLKHVKPSQLLTYKTESFLNSRYELRKNVMTGVAQYRSKDSYDYKFRDLTKEVMNTMSIRALKAGLDSWDKDIKRYVESTLIPQYDPVNEWLEQLPQWDGIDRVTSLAQRIKTSNPHWVSDFHTWMLSMVAHWKGIDRNHGNAIVPMLIGDQGCGKSAFCGLILPEELREYYNDKIDFKNETAINLGLTSFALINIDEFDMLSRSQQPLLKHLISKSDVKMRPPYGKAYEQRKRYASFIATTNNSRPLPDDKTGSRRFVCIVVEQQIDYLTPVDYPQLYAQLVAEISQGRQYWFDEADNQRIISENHRFERVGSIEKMISETFRPTLDDDKSHRMSVDDIVQTLNKTFPNFHLTKSINIEVGRALSQLGYKPHKTNTCQMYSIEEK</sequence>
<name>A0A1M7INM1_XYLRU</name>
<dbReference type="PANTHER" id="PTHR34985">
    <property type="entry name" value="SLR0554 PROTEIN"/>
    <property type="match status" value="1"/>
</dbReference>
<dbReference type="Proteomes" id="UP000184280">
    <property type="component" value="Unassembled WGS sequence"/>
</dbReference>
<dbReference type="AlphaFoldDB" id="A0A1M7INM1"/>
<dbReference type="InterPro" id="IPR014907">
    <property type="entry name" value="BT4734-like_N"/>
</dbReference>